<sequence length="685" mass="77099">MASLAPRLTSILPRCELPISRSTIRPSPHSGPVCLAQQTEQRCHAADAARSFSTSRRLGPRQRSGSQNYPGFRNETKDQRLVRERKLFDPYSSQQSNPLARLAGPETIKSRTTRPVPEASSAEVERELLYLAAHSPPGARVLNLLDHLVAERREHPNASHYEALIHANASPDRGSANNVRDLLQEMDKNKVPMNVNTYTAVLRTLVVHPDVDLLGQVIDSCERMWISLDSEMLHFVSAAYLRADMPELAMDYFDLIEGNASSAVQPGSTHITTETDASGKVELWLYVLFITHLTRNEDWEGVLRLCYRLNDDTSLGIPLAMRQIDIPYVFWHWLLARASGRPQHAPGDRWVSLWVWDLWVHRAWIRPSLDECKKMLMLCAKHGLRDTAESIMQLLEKLASEESQQHDNLGRKTIKDKTGLSLLLDEAYVNAPPDIPRMTKREKLKLLPYWRLFDDDVGIEKGAGMPMRIDPWANLPGEDDPGKAWPKVIRERQAEQKMKEETDQNRRMAIQEKQGGEVTLAVRAWPGQLQDDLQALASLEAGETGHGEGEAQAETTTYWSPPFIAVDSNERQAVDVPSPASTLDTHVALSREVWSDVHNDSITTSWVTVPIHTGTSLPDASRDDPIVLTPSHDRDIDGQFMQDSLPSSNPSQRQEKGSDSLASGTNSEVWTPRRFFRTFKGTPDR</sequence>
<reference evidence="2 3" key="1">
    <citation type="submission" date="2023-08" db="EMBL/GenBank/DDBJ databases">
        <title>Black Yeasts Isolated from many extreme environments.</title>
        <authorList>
            <person name="Coleine C."/>
            <person name="Stajich J.E."/>
            <person name="Selbmann L."/>
        </authorList>
    </citation>
    <scope>NUCLEOTIDE SEQUENCE [LARGE SCALE GENOMIC DNA]</scope>
    <source>
        <strain evidence="2 3">CCFEE 5885</strain>
    </source>
</reference>
<feature type="region of interest" description="Disordered" evidence="1">
    <location>
        <begin position="45"/>
        <end position="78"/>
    </location>
</feature>
<keyword evidence="3" id="KW-1185">Reference proteome</keyword>
<comment type="caution">
    <text evidence="2">The sequence shown here is derived from an EMBL/GenBank/DDBJ whole genome shotgun (WGS) entry which is preliminary data.</text>
</comment>
<name>A0ABR0KLV6_9EURO</name>
<feature type="compositionally biased region" description="Polar residues" evidence="1">
    <location>
        <begin position="641"/>
        <end position="652"/>
    </location>
</feature>
<protein>
    <submittedName>
        <fullName evidence="2">Uncharacterized protein</fullName>
    </submittedName>
</protein>
<feature type="compositionally biased region" description="Polar residues" evidence="1">
    <location>
        <begin position="660"/>
        <end position="669"/>
    </location>
</feature>
<dbReference type="Proteomes" id="UP001345013">
    <property type="component" value="Unassembled WGS sequence"/>
</dbReference>
<evidence type="ECO:0000256" key="1">
    <source>
        <dbReference type="SAM" id="MobiDB-lite"/>
    </source>
</evidence>
<organism evidence="2 3">
    <name type="scientific">Lithohypha guttulata</name>
    <dbReference type="NCBI Taxonomy" id="1690604"/>
    <lineage>
        <taxon>Eukaryota</taxon>
        <taxon>Fungi</taxon>
        <taxon>Dikarya</taxon>
        <taxon>Ascomycota</taxon>
        <taxon>Pezizomycotina</taxon>
        <taxon>Eurotiomycetes</taxon>
        <taxon>Chaetothyriomycetidae</taxon>
        <taxon>Chaetothyriales</taxon>
        <taxon>Trichomeriaceae</taxon>
        <taxon>Lithohypha</taxon>
    </lineage>
</organism>
<accession>A0ABR0KLV6</accession>
<dbReference type="InterPro" id="IPR011990">
    <property type="entry name" value="TPR-like_helical_dom_sf"/>
</dbReference>
<proteinExistence type="predicted"/>
<dbReference type="Gene3D" id="1.25.40.10">
    <property type="entry name" value="Tetratricopeptide repeat domain"/>
    <property type="match status" value="1"/>
</dbReference>
<dbReference type="EMBL" id="JAVRRG010000008">
    <property type="protein sequence ID" value="KAK5100099.1"/>
    <property type="molecule type" value="Genomic_DNA"/>
</dbReference>
<evidence type="ECO:0000313" key="2">
    <source>
        <dbReference type="EMBL" id="KAK5100099.1"/>
    </source>
</evidence>
<gene>
    <name evidence="2" type="ORF">LTR24_001164</name>
</gene>
<feature type="region of interest" description="Disordered" evidence="1">
    <location>
        <begin position="632"/>
        <end position="685"/>
    </location>
</feature>
<evidence type="ECO:0000313" key="3">
    <source>
        <dbReference type="Proteomes" id="UP001345013"/>
    </source>
</evidence>